<accession>A0ABV8ML39</accession>
<dbReference type="Pfam" id="PF01467">
    <property type="entry name" value="CTP_transf_like"/>
    <property type="match status" value="1"/>
</dbReference>
<dbReference type="EMBL" id="JBHSBU010000001">
    <property type="protein sequence ID" value="MFC4158833.1"/>
    <property type="molecule type" value="Genomic_DNA"/>
</dbReference>
<dbReference type="SUPFAM" id="SSF52374">
    <property type="entry name" value="Nucleotidylyl transferase"/>
    <property type="match status" value="1"/>
</dbReference>
<feature type="domain" description="Nudix hydrolase" evidence="6">
    <location>
        <begin position="202"/>
        <end position="338"/>
    </location>
</feature>
<dbReference type="PANTHER" id="PTHR21342">
    <property type="entry name" value="PHOSPHOPANTETHEINE ADENYLYLTRANSFERASE"/>
    <property type="match status" value="1"/>
</dbReference>
<evidence type="ECO:0000313" key="8">
    <source>
        <dbReference type="Proteomes" id="UP001595791"/>
    </source>
</evidence>
<keyword evidence="2 7" id="KW-0808">Transferase</keyword>
<comment type="similarity">
    <text evidence="5">Belongs to the Nudix hydrolase family.</text>
</comment>
<dbReference type="NCBIfam" id="NF003788">
    <property type="entry name" value="PRK05379.1-5"/>
    <property type="match status" value="1"/>
</dbReference>
<dbReference type="CDD" id="cd18873">
    <property type="entry name" value="NUDIX_NadM_like"/>
    <property type="match status" value="1"/>
</dbReference>
<dbReference type="Gene3D" id="3.90.79.10">
    <property type="entry name" value="Nucleoside Triphosphate Pyrophosphohydrolase"/>
    <property type="match status" value="1"/>
</dbReference>
<dbReference type="NCBIfam" id="TIGR00125">
    <property type="entry name" value="cyt_tran_rel"/>
    <property type="match status" value="1"/>
</dbReference>
<proteinExistence type="inferred from homology"/>
<keyword evidence="4 5" id="KW-0378">Hydrolase</keyword>
<evidence type="ECO:0000256" key="4">
    <source>
        <dbReference type="ARBA" id="ARBA00022801"/>
    </source>
</evidence>
<dbReference type="SUPFAM" id="SSF55811">
    <property type="entry name" value="Nudix"/>
    <property type="match status" value="1"/>
</dbReference>
<dbReference type="GO" id="GO:0016787">
    <property type="term" value="F:hydrolase activity"/>
    <property type="evidence" value="ECO:0007669"/>
    <property type="project" value="UniProtKB-KW"/>
</dbReference>
<dbReference type="PANTHER" id="PTHR21342:SF0">
    <property type="entry name" value="BIFUNCTIONAL NMN ADENYLYLTRANSFERASE_NUDIX HYDROLASE"/>
    <property type="match status" value="1"/>
</dbReference>
<gene>
    <name evidence="7" type="ORF">ACFOW7_05595</name>
</gene>
<dbReference type="Gene3D" id="3.40.50.620">
    <property type="entry name" value="HUPs"/>
    <property type="match status" value="1"/>
</dbReference>
<evidence type="ECO:0000256" key="5">
    <source>
        <dbReference type="RuleBase" id="RU003476"/>
    </source>
</evidence>
<name>A0ABV8ML39_9NEIS</name>
<dbReference type="InterPro" id="IPR015797">
    <property type="entry name" value="NUDIX_hydrolase-like_dom_sf"/>
</dbReference>
<evidence type="ECO:0000313" key="7">
    <source>
        <dbReference type="EMBL" id="MFC4158833.1"/>
    </source>
</evidence>
<comment type="cofactor">
    <cofactor evidence="1">
        <name>Mg(2+)</name>
        <dbReference type="ChEBI" id="CHEBI:18420"/>
    </cofactor>
</comment>
<evidence type="ECO:0000256" key="2">
    <source>
        <dbReference type="ARBA" id="ARBA00022679"/>
    </source>
</evidence>
<dbReference type="GO" id="GO:0000309">
    <property type="term" value="F:nicotinamide-nucleotide adenylyltransferase activity"/>
    <property type="evidence" value="ECO:0007669"/>
    <property type="project" value="UniProtKB-EC"/>
</dbReference>
<dbReference type="NCBIfam" id="NF003786">
    <property type="entry name" value="PRK05379.1-2"/>
    <property type="match status" value="1"/>
</dbReference>
<dbReference type="RefSeq" id="WP_378161934.1">
    <property type="nucleotide sequence ID" value="NZ_JBHSBU010000001.1"/>
</dbReference>
<dbReference type="InterPro" id="IPR004821">
    <property type="entry name" value="Cyt_trans-like"/>
</dbReference>
<keyword evidence="3 7" id="KW-0548">Nucleotidyltransferase</keyword>
<dbReference type="EC" id="3.6.1.-" evidence="7"/>
<dbReference type="PRINTS" id="PR00502">
    <property type="entry name" value="NUDIXFAMILY"/>
</dbReference>
<evidence type="ECO:0000256" key="3">
    <source>
        <dbReference type="ARBA" id="ARBA00022695"/>
    </source>
</evidence>
<reference evidence="8" key="1">
    <citation type="journal article" date="2019" name="Int. J. Syst. Evol. Microbiol.">
        <title>The Global Catalogue of Microorganisms (GCM) 10K type strain sequencing project: providing services to taxonomists for standard genome sequencing and annotation.</title>
        <authorList>
            <consortium name="The Broad Institute Genomics Platform"/>
            <consortium name="The Broad Institute Genome Sequencing Center for Infectious Disease"/>
            <person name="Wu L."/>
            <person name="Ma J."/>
        </authorList>
    </citation>
    <scope>NUCLEOTIDE SEQUENCE [LARGE SCALE GENOMIC DNA]</scope>
    <source>
        <strain evidence="8">LMG 29894</strain>
    </source>
</reference>
<sequence>MIDLIVYIGRFQPAHSAHLSVIRQALKQARHLLVLAGSANKSRNIKNPFLVEERAVMLSACLPEAERERLTVLPLNDHLYNEEVWLAEVQEAVKGVAERLAAKQIAIIGCEKDDSSYYLRCFPQWTLINYPYLDGMDATEIRRLYFDQPSDGDWMRLTAMLPAPVLEFMKSFSRGKHYPKLVEEYRFIEDYRAAWAVAPYPPTFVTVDCVVVHSGHVLLVKRAADPGRGLWALPGGFLDQRETVEAAALRELKEETRIKLPLPVLRGAIRASRLFDHPDRSLRGRTLTQAFYLLFPAGEMPPVKGGDDAKAARWVPLADLRQMEREFFEDHLEIIQYFTGTL</sequence>
<dbReference type="InterPro" id="IPR020476">
    <property type="entry name" value="Nudix_hydrolase"/>
</dbReference>
<dbReference type="Proteomes" id="UP001595791">
    <property type="component" value="Unassembled WGS sequence"/>
</dbReference>
<dbReference type="InterPro" id="IPR014729">
    <property type="entry name" value="Rossmann-like_a/b/a_fold"/>
</dbReference>
<dbReference type="InterPro" id="IPR000086">
    <property type="entry name" value="NUDIX_hydrolase_dom"/>
</dbReference>
<dbReference type="PROSITE" id="PS00893">
    <property type="entry name" value="NUDIX_BOX"/>
    <property type="match status" value="1"/>
</dbReference>
<dbReference type="Pfam" id="PF00293">
    <property type="entry name" value="NUDIX"/>
    <property type="match status" value="1"/>
</dbReference>
<dbReference type="EC" id="2.7.7.1" evidence="7"/>
<protein>
    <submittedName>
        <fullName evidence="7">Bifunctional nicotinamide-nucleotide adenylyltransferase/Nudix hydroxylase</fullName>
        <ecNumber evidence="7">2.7.7.1</ecNumber>
        <ecNumber evidence="7">3.6.1.-</ecNumber>
    </submittedName>
</protein>
<evidence type="ECO:0000256" key="1">
    <source>
        <dbReference type="ARBA" id="ARBA00001946"/>
    </source>
</evidence>
<dbReference type="PROSITE" id="PS51462">
    <property type="entry name" value="NUDIX"/>
    <property type="match status" value="1"/>
</dbReference>
<organism evidence="7 8">
    <name type="scientific">Chitinimonas lacunae</name>
    <dbReference type="NCBI Taxonomy" id="1963018"/>
    <lineage>
        <taxon>Bacteria</taxon>
        <taxon>Pseudomonadati</taxon>
        <taxon>Pseudomonadota</taxon>
        <taxon>Betaproteobacteria</taxon>
        <taxon>Neisseriales</taxon>
        <taxon>Chitinibacteraceae</taxon>
        <taxon>Chitinimonas</taxon>
    </lineage>
</organism>
<keyword evidence="8" id="KW-1185">Reference proteome</keyword>
<evidence type="ECO:0000259" key="6">
    <source>
        <dbReference type="PROSITE" id="PS51462"/>
    </source>
</evidence>
<dbReference type="InterPro" id="IPR020084">
    <property type="entry name" value="NUDIX_hydrolase_CS"/>
</dbReference>
<comment type="caution">
    <text evidence="7">The sequence shown here is derived from an EMBL/GenBank/DDBJ whole genome shotgun (WGS) entry which is preliminary data.</text>
</comment>